<reference evidence="3" key="1">
    <citation type="submission" date="2021-11" db="EMBL/GenBank/DDBJ databases">
        <authorList>
            <consortium name="Genoscope - CEA"/>
            <person name="William W."/>
        </authorList>
    </citation>
    <scope>NUCLEOTIDE SEQUENCE</scope>
</reference>
<accession>A0A8J2T3J0</accession>
<dbReference type="Proteomes" id="UP000789595">
    <property type="component" value="Unassembled WGS sequence"/>
</dbReference>
<evidence type="ECO:0000313" key="4">
    <source>
        <dbReference type="Proteomes" id="UP000789595"/>
    </source>
</evidence>
<comment type="caution">
    <text evidence="3">The sequence shown here is derived from an EMBL/GenBank/DDBJ whole genome shotgun (WGS) entry which is preliminary data.</text>
</comment>
<keyword evidence="2" id="KW-0732">Signal</keyword>
<feature type="region of interest" description="Disordered" evidence="1">
    <location>
        <begin position="205"/>
        <end position="227"/>
    </location>
</feature>
<sequence length="472" mass="49751">MMPRHSLRLLALLGLSQALLAPSRSAVKARSDVVVASTPAEVAIAAQTQLLSLAAVTTGEGLWSTVSFGFSVGRAIQCLAPPLLASVVLVGASGSVGSGVAGEMAPGLLASSVATLGLVASYASRLSEKQTGDEGDDPPKEVIGLFAVLAFFGFATATQSLFAAGIVGVPQLPDFFGSGELPDDLDQEPLEHAGLDALLAEVEAEQEAQTVDPRGRPQTQPQNLADAARPEVTQTALAAHNKTEVLCNHCGGRLTHGEAKCPHCGGQATHALHSPPPKMQHSMEMTPPRKQQMKRPPMTPRVKHTTAFGAVLHVLKGQPKPQGCCGSEHHVMTLFEGGIQAQSTDTHCCGCCEHVYVKVIPKHTIIGVDVNSKRYCCSNCCKTSKVHFKVKRDPSMQATKGWWHKDETSVYLKIRGIANTHLLFDYVYGILAKSGVGDRAHNLAHMMASGLCDKAEVNLDLGFGVDGGGIGA</sequence>
<proteinExistence type="predicted"/>
<feature type="region of interest" description="Disordered" evidence="1">
    <location>
        <begin position="276"/>
        <end position="299"/>
    </location>
</feature>
<evidence type="ECO:0000313" key="3">
    <source>
        <dbReference type="EMBL" id="CAH0380215.1"/>
    </source>
</evidence>
<keyword evidence="4" id="KW-1185">Reference proteome</keyword>
<feature type="chain" id="PRO_5035266653" evidence="2">
    <location>
        <begin position="19"/>
        <end position="472"/>
    </location>
</feature>
<organism evidence="3 4">
    <name type="scientific">Pelagomonas calceolata</name>
    <dbReference type="NCBI Taxonomy" id="35677"/>
    <lineage>
        <taxon>Eukaryota</taxon>
        <taxon>Sar</taxon>
        <taxon>Stramenopiles</taxon>
        <taxon>Ochrophyta</taxon>
        <taxon>Pelagophyceae</taxon>
        <taxon>Pelagomonadales</taxon>
        <taxon>Pelagomonadaceae</taxon>
        <taxon>Pelagomonas</taxon>
    </lineage>
</organism>
<evidence type="ECO:0000256" key="1">
    <source>
        <dbReference type="SAM" id="MobiDB-lite"/>
    </source>
</evidence>
<gene>
    <name evidence="3" type="ORF">PECAL_6P18580</name>
</gene>
<feature type="signal peptide" evidence="2">
    <location>
        <begin position="1"/>
        <end position="18"/>
    </location>
</feature>
<name>A0A8J2T3J0_9STRA</name>
<protein>
    <submittedName>
        <fullName evidence="3">Uncharacterized protein</fullName>
    </submittedName>
</protein>
<dbReference type="AlphaFoldDB" id="A0A8J2T3J0"/>
<dbReference type="EMBL" id="CAKKNE010000006">
    <property type="protein sequence ID" value="CAH0380215.1"/>
    <property type="molecule type" value="Genomic_DNA"/>
</dbReference>
<evidence type="ECO:0000256" key="2">
    <source>
        <dbReference type="SAM" id="SignalP"/>
    </source>
</evidence>